<sequence>MKRRNFVKLGLLFGAGGIIDANAAGAEASVDHSSSHSSVVEADVTALQAQMAAGKLTAVALTERYLERIKAIDKSGPKLNAIIELNPDAIAIARALDVERKTKGARGPLHGIPVLIKDNIATADKMQTTAGSLALVGAKAPRDAFLVTQLRAAGAVILGKTNLSEWANMRSSRSTSGWSGRGGQTKNPYALDRNCSGSSSGSGAAVAASLAAVAVGSETDGSIVSPSSLCGLVGLKPTLGLISRDGIVPISHSQDTAGPMTRTVTDAAILLTALAGEDSRDAATAGTKQHATDYTKFLDKNGLKGARIGVVRNAMSSNMRQQAIVDAALDVLKQQGAVLIDVEVPNMDKYGNTETDVLLYELKADLNSYLAEFGKGSAATSLAAVIEFNQKNRAKEMPYFDQELMVKAQEKGDLSSPEYLAALKNNHQYSRTEGIDQVMKEHQLDALFASTGGPAFITDYVNGDHTIDGFSSPAAVAGYPHITVPAGLFAGLPVGVSFVAGAYAEGTIIKLAYAYEQASKKRSAPKYLAHSLEGIAT</sequence>
<dbReference type="Proteomes" id="UP000294829">
    <property type="component" value="Unassembled WGS sequence"/>
</dbReference>
<feature type="chain" id="PRO_5020605481" evidence="1">
    <location>
        <begin position="24"/>
        <end position="537"/>
    </location>
</feature>
<name>A0A4R5VSS4_9BURK</name>
<feature type="signal peptide" evidence="1">
    <location>
        <begin position="1"/>
        <end position="23"/>
    </location>
</feature>
<gene>
    <name evidence="3" type="ORF">E2I14_16690</name>
</gene>
<dbReference type="Pfam" id="PF01425">
    <property type="entry name" value="Amidase"/>
    <property type="match status" value="1"/>
</dbReference>
<dbReference type="InterPro" id="IPR036928">
    <property type="entry name" value="AS_sf"/>
</dbReference>
<reference evidence="3 4" key="1">
    <citation type="submission" date="2019-03" db="EMBL/GenBank/DDBJ databases">
        <title>Sapientia aquatica gen. nov., sp. nov., isolated from a crater lake.</title>
        <authorList>
            <person name="Felfoldi T."/>
            <person name="Szabo A."/>
            <person name="Toth E."/>
            <person name="Schumann P."/>
            <person name="Keki Z."/>
            <person name="Marialigeti K."/>
            <person name="Mathe I."/>
        </authorList>
    </citation>
    <scope>NUCLEOTIDE SEQUENCE [LARGE SCALE GENOMIC DNA]</scope>
    <source>
        <strain evidence="3 4">SA-152</strain>
    </source>
</reference>
<dbReference type="NCBIfam" id="NF006006">
    <property type="entry name" value="PRK08137.1"/>
    <property type="match status" value="1"/>
</dbReference>
<keyword evidence="1" id="KW-0732">Signal</keyword>
<dbReference type="GO" id="GO:0004040">
    <property type="term" value="F:amidase activity"/>
    <property type="evidence" value="ECO:0007669"/>
    <property type="project" value="UniProtKB-EC"/>
</dbReference>
<evidence type="ECO:0000313" key="3">
    <source>
        <dbReference type="EMBL" id="TDK61919.1"/>
    </source>
</evidence>
<proteinExistence type="predicted"/>
<keyword evidence="3" id="KW-0378">Hydrolase</keyword>
<organism evidence="3 4">
    <name type="scientific">Sapientia aquatica</name>
    <dbReference type="NCBI Taxonomy" id="1549640"/>
    <lineage>
        <taxon>Bacteria</taxon>
        <taxon>Pseudomonadati</taxon>
        <taxon>Pseudomonadota</taxon>
        <taxon>Betaproteobacteria</taxon>
        <taxon>Burkholderiales</taxon>
        <taxon>Oxalobacteraceae</taxon>
        <taxon>Sapientia</taxon>
    </lineage>
</organism>
<dbReference type="EMBL" id="SMYL01000012">
    <property type="protein sequence ID" value="TDK61919.1"/>
    <property type="molecule type" value="Genomic_DNA"/>
</dbReference>
<dbReference type="InterPro" id="IPR023631">
    <property type="entry name" value="Amidase_dom"/>
</dbReference>
<evidence type="ECO:0000313" key="4">
    <source>
        <dbReference type="Proteomes" id="UP000294829"/>
    </source>
</evidence>
<dbReference type="PANTHER" id="PTHR42678">
    <property type="entry name" value="AMIDASE"/>
    <property type="match status" value="1"/>
</dbReference>
<feature type="domain" description="Amidase" evidence="2">
    <location>
        <begin position="61"/>
        <end position="508"/>
    </location>
</feature>
<comment type="caution">
    <text evidence="3">The sequence shown here is derived from an EMBL/GenBank/DDBJ whole genome shotgun (WGS) entry which is preliminary data.</text>
</comment>
<evidence type="ECO:0000256" key="1">
    <source>
        <dbReference type="SAM" id="SignalP"/>
    </source>
</evidence>
<dbReference type="NCBIfam" id="NF005300">
    <property type="entry name" value="PRK06828.1"/>
    <property type="match status" value="1"/>
</dbReference>
<keyword evidence="4" id="KW-1185">Reference proteome</keyword>
<evidence type="ECO:0000259" key="2">
    <source>
        <dbReference type="Pfam" id="PF01425"/>
    </source>
</evidence>
<dbReference type="SUPFAM" id="SSF75304">
    <property type="entry name" value="Amidase signature (AS) enzymes"/>
    <property type="match status" value="1"/>
</dbReference>
<accession>A0A4R5VSS4</accession>
<dbReference type="OrthoDB" id="9811471at2"/>
<dbReference type="Gene3D" id="3.90.1300.10">
    <property type="entry name" value="Amidase signature (AS) domain"/>
    <property type="match status" value="1"/>
</dbReference>
<protein>
    <submittedName>
        <fullName evidence="3">Amidase</fullName>
        <ecNumber evidence="3">3.5.1.4</ecNumber>
    </submittedName>
</protein>
<dbReference type="RefSeq" id="WP_133330615.1">
    <property type="nucleotide sequence ID" value="NZ_SMYL01000012.1"/>
</dbReference>
<dbReference type="PANTHER" id="PTHR42678:SF34">
    <property type="entry name" value="OS04G0183300 PROTEIN"/>
    <property type="match status" value="1"/>
</dbReference>
<dbReference type="AlphaFoldDB" id="A0A4R5VSS4"/>
<dbReference type="EC" id="3.5.1.4" evidence="3"/>